<evidence type="ECO:0000313" key="2">
    <source>
        <dbReference type="WBParaSite" id="nRc.2.0.1.t44041-RA"/>
    </source>
</evidence>
<organism evidence="1 2">
    <name type="scientific">Romanomermis culicivorax</name>
    <name type="common">Nematode worm</name>
    <dbReference type="NCBI Taxonomy" id="13658"/>
    <lineage>
        <taxon>Eukaryota</taxon>
        <taxon>Metazoa</taxon>
        <taxon>Ecdysozoa</taxon>
        <taxon>Nematoda</taxon>
        <taxon>Enoplea</taxon>
        <taxon>Dorylaimia</taxon>
        <taxon>Mermithida</taxon>
        <taxon>Mermithoidea</taxon>
        <taxon>Mermithidae</taxon>
        <taxon>Romanomermis</taxon>
    </lineage>
</organism>
<name>A0A915KYZ6_ROMCU</name>
<protein>
    <submittedName>
        <fullName evidence="2">Uncharacterized protein</fullName>
    </submittedName>
</protein>
<accession>A0A915KYZ6</accession>
<sequence length="67" mass="7727">MNVAASKLDTATYNKLFCILKNEPENFAYVEEPNNTVIFCFLPSKPETETAVLKLVKPESKQWIQKY</sequence>
<dbReference type="AlphaFoldDB" id="A0A915KYZ6"/>
<reference evidence="2" key="1">
    <citation type="submission" date="2022-11" db="UniProtKB">
        <authorList>
            <consortium name="WormBaseParasite"/>
        </authorList>
    </citation>
    <scope>IDENTIFICATION</scope>
</reference>
<keyword evidence="1" id="KW-1185">Reference proteome</keyword>
<evidence type="ECO:0000313" key="1">
    <source>
        <dbReference type="Proteomes" id="UP000887565"/>
    </source>
</evidence>
<dbReference type="WBParaSite" id="nRc.2.0.1.t44041-RA">
    <property type="protein sequence ID" value="nRc.2.0.1.t44041-RA"/>
    <property type="gene ID" value="nRc.2.0.1.g44041"/>
</dbReference>
<dbReference type="Proteomes" id="UP000887565">
    <property type="component" value="Unplaced"/>
</dbReference>
<proteinExistence type="predicted"/>